<dbReference type="Proteomes" id="UP000887578">
    <property type="component" value="Unplaced"/>
</dbReference>
<evidence type="ECO:0000313" key="2">
    <source>
        <dbReference type="WBParaSite" id="PDA_v2.g26263.t1"/>
    </source>
</evidence>
<organism evidence="1 2">
    <name type="scientific">Panagrolaimus davidi</name>
    <dbReference type="NCBI Taxonomy" id="227884"/>
    <lineage>
        <taxon>Eukaryota</taxon>
        <taxon>Metazoa</taxon>
        <taxon>Ecdysozoa</taxon>
        <taxon>Nematoda</taxon>
        <taxon>Chromadorea</taxon>
        <taxon>Rhabditida</taxon>
        <taxon>Tylenchina</taxon>
        <taxon>Panagrolaimomorpha</taxon>
        <taxon>Panagrolaimoidea</taxon>
        <taxon>Panagrolaimidae</taxon>
        <taxon>Panagrolaimus</taxon>
    </lineage>
</organism>
<evidence type="ECO:0000313" key="1">
    <source>
        <dbReference type="Proteomes" id="UP000887578"/>
    </source>
</evidence>
<proteinExistence type="predicted"/>
<name>A0A914QG76_9BILA</name>
<accession>A0A914QG76</accession>
<dbReference type="SUPFAM" id="SSF53067">
    <property type="entry name" value="Actin-like ATPase domain"/>
    <property type="match status" value="1"/>
</dbReference>
<reference evidence="2" key="1">
    <citation type="submission" date="2022-11" db="UniProtKB">
        <authorList>
            <consortium name="WormBaseParasite"/>
        </authorList>
    </citation>
    <scope>IDENTIFICATION</scope>
</reference>
<dbReference type="AlphaFoldDB" id="A0A914QG76"/>
<protein>
    <submittedName>
        <fullName evidence="2">Uncharacterized protein</fullName>
    </submittedName>
</protein>
<dbReference type="WBParaSite" id="PDA_v2.g26263.t1">
    <property type="protein sequence ID" value="PDA_v2.g26263.t1"/>
    <property type="gene ID" value="PDA_v2.g26263"/>
</dbReference>
<keyword evidence="1" id="KW-1185">Reference proteome</keyword>
<dbReference type="InterPro" id="IPR043129">
    <property type="entry name" value="ATPase_NBD"/>
</dbReference>
<dbReference type="Gene3D" id="3.30.420.40">
    <property type="match status" value="1"/>
</dbReference>
<sequence>MLAGGYLLGSTGIRIHGPKIKDLLWIPGDLPVRGRLQPTMLKERTQMVYKLVPDRMKNLVIINSNFSDFECIQAAADMGQNYADNVIVITPLLARLTFALNDLQRFRNPPEKEVILVVTVTCMFADFVIIKRDANFDIYVAEHITRKPDECARMFPKIYNDFYPHSTIFLAQEEYSSLVEDLRSQYQPENSFVKPFRRWDFFLLWGGLYYAMNDEDYDPRYRIPNFTSGIEAPIRFQKPYLERCVILPERSPVPCEIYGYNGPSQSIQLFYFHDFFLVHEKIVYDRRQASRNVIIATGSSNQIIGYVDERGVPYASPTASVETAQKEVIKHVNQRTAVEELSEEDVKPIANSTPIEPVPETESANVKFILQNNICAIEVYKNGVSKRLGNSEGKDWTPLYLSMVNGTPEIGEKAKNVLKIIGKPLNVIKIDPKWGFKLEENDGNILFQIETPNGPRLIPQELVISAFLKAMKIRAESAMEIRAESAIDPQIKEIRLSTNFKLTEPQKAIFKKAALKNNLEIIFYIVTSDL</sequence>